<keyword evidence="3" id="KW-1185">Reference proteome</keyword>
<dbReference type="Proteomes" id="UP000243900">
    <property type="component" value="Unassembled WGS sequence"/>
</dbReference>
<gene>
    <name evidence="2" type="ORF">C5O18_09295</name>
</gene>
<organism evidence="2 3">
    <name type="scientific">Amnimonas aquatica</name>
    <dbReference type="NCBI Taxonomy" id="2094561"/>
    <lineage>
        <taxon>Bacteria</taxon>
        <taxon>Pseudomonadati</taxon>
        <taxon>Pseudomonadota</taxon>
        <taxon>Gammaproteobacteria</taxon>
        <taxon>Moraxellales</taxon>
        <taxon>Moraxellaceae</taxon>
        <taxon>Amnimonas</taxon>
    </lineage>
</organism>
<comment type="caution">
    <text evidence="2">The sequence shown here is derived from an EMBL/GenBank/DDBJ whole genome shotgun (WGS) entry which is preliminary data.</text>
</comment>
<accession>A0A2P6AQJ1</accession>
<reference evidence="3" key="1">
    <citation type="submission" date="2018-02" db="EMBL/GenBank/DDBJ databases">
        <title>Genome sequencing of Solimonas sp. HR-BB.</title>
        <authorList>
            <person name="Lee Y."/>
            <person name="Jeon C.O."/>
        </authorList>
    </citation>
    <scope>NUCLEOTIDE SEQUENCE [LARGE SCALE GENOMIC DNA]</scope>
    <source>
        <strain evidence="3">HR-E</strain>
    </source>
</reference>
<dbReference type="EMBL" id="PTQZ01000298">
    <property type="protein sequence ID" value="PQA31365.1"/>
    <property type="molecule type" value="Genomic_DNA"/>
</dbReference>
<sequence>MTQRNTPARGATGLILLLALGLAGCGESDSRAGGDSGSPGQPGTPRELHCAPDPSALPADDSGVSGIARADAGCGGARGA</sequence>
<evidence type="ECO:0000256" key="1">
    <source>
        <dbReference type="SAM" id="MobiDB-lite"/>
    </source>
</evidence>
<protein>
    <submittedName>
        <fullName evidence="2">Uncharacterized protein</fullName>
    </submittedName>
</protein>
<dbReference type="AlphaFoldDB" id="A0A2P6AQJ1"/>
<proteinExistence type="predicted"/>
<dbReference type="PROSITE" id="PS51257">
    <property type="entry name" value="PROKAR_LIPOPROTEIN"/>
    <property type="match status" value="1"/>
</dbReference>
<feature type="region of interest" description="Disordered" evidence="1">
    <location>
        <begin position="26"/>
        <end position="80"/>
    </location>
</feature>
<name>A0A2P6AQJ1_9GAMM</name>
<evidence type="ECO:0000313" key="3">
    <source>
        <dbReference type="Proteomes" id="UP000243900"/>
    </source>
</evidence>
<evidence type="ECO:0000313" key="2">
    <source>
        <dbReference type="EMBL" id="PQA31365.1"/>
    </source>
</evidence>